<keyword evidence="3" id="KW-0328">Glycosyltransferase</keyword>
<organism evidence="3 4">
    <name type="scientific">Metaplanococcus flavidus</name>
    <dbReference type="NCBI Taxonomy" id="569883"/>
    <lineage>
        <taxon>Bacteria</taxon>
        <taxon>Bacillati</taxon>
        <taxon>Bacillota</taxon>
        <taxon>Bacilli</taxon>
        <taxon>Bacillales</taxon>
        <taxon>Caryophanaceae</taxon>
        <taxon>Metaplanococcus</taxon>
    </lineage>
</organism>
<evidence type="ECO:0000313" key="4">
    <source>
        <dbReference type="Proteomes" id="UP001597109"/>
    </source>
</evidence>
<dbReference type="InterPro" id="IPR050194">
    <property type="entry name" value="Glycosyltransferase_grp1"/>
</dbReference>
<protein>
    <submittedName>
        <fullName evidence="3">Glycosyltransferase</fullName>
        <ecNumber evidence="3">2.4.-.-</ecNumber>
    </submittedName>
</protein>
<evidence type="ECO:0000259" key="2">
    <source>
        <dbReference type="Pfam" id="PF13439"/>
    </source>
</evidence>
<dbReference type="EMBL" id="JBHTKI010000014">
    <property type="protein sequence ID" value="MFD1031871.1"/>
    <property type="molecule type" value="Genomic_DNA"/>
</dbReference>
<dbReference type="Gene3D" id="3.40.50.2000">
    <property type="entry name" value="Glycogen Phosphorylase B"/>
    <property type="match status" value="2"/>
</dbReference>
<gene>
    <name evidence="3" type="ORF">ACFQ1X_10560</name>
</gene>
<dbReference type="InterPro" id="IPR028098">
    <property type="entry name" value="Glyco_trans_4-like_N"/>
</dbReference>
<feature type="domain" description="Glycosyltransferase subfamily 4-like N-terminal" evidence="2">
    <location>
        <begin position="22"/>
        <end position="165"/>
    </location>
</feature>
<dbReference type="Proteomes" id="UP001597109">
    <property type="component" value="Unassembled WGS sequence"/>
</dbReference>
<dbReference type="RefSeq" id="WP_144840853.1">
    <property type="nucleotide sequence ID" value="NZ_JBHTKI010000014.1"/>
</dbReference>
<comment type="caution">
    <text evidence="3">The sequence shown here is derived from an EMBL/GenBank/DDBJ whole genome shotgun (WGS) entry which is preliminary data.</text>
</comment>
<accession>A0ABW3LDQ1</accession>
<keyword evidence="3" id="KW-0808">Transferase</keyword>
<sequence length="365" mass="40212">MKQILVASNMFPSAQHPTYGIFVKNQVELLRKNGVDVAVIANSNPNKGKLNLLRKYGSWFLKYIQHTAVNRKGISAVHAHYIFPTGILALLSKKIWNIPYAVTAHGGDLDQMPNKSPLIRKLTALILKNADEVIVVGEGLKENVQALQEVPENRLHVISMGVDTDTFKPLAKEGLAVTISATENPAVLYVGNIIRAKGLLELVEAFKLVQDQFPTASLNLIGSRKDANFTEQLKNKISDLQLESVHFIDPQPQEQINQWMNASDILVLPSHIEGFGLVALEGMAAGIPVVGSEVGGLKYLLAEKRGVLFEKGNHDMLADSIKAVLVNKEELIDEEKIRNTVEEHSFNTIVAKLLRIYKGMGSSND</sequence>
<feature type="domain" description="Glycosyl transferase family 1" evidence="1">
    <location>
        <begin position="181"/>
        <end position="330"/>
    </location>
</feature>
<evidence type="ECO:0000259" key="1">
    <source>
        <dbReference type="Pfam" id="PF00534"/>
    </source>
</evidence>
<dbReference type="Pfam" id="PF00534">
    <property type="entry name" value="Glycos_transf_1"/>
    <property type="match status" value="1"/>
</dbReference>
<dbReference type="GO" id="GO:0016757">
    <property type="term" value="F:glycosyltransferase activity"/>
    <property type="evidence" value="ECO:0007669"/>
    <property type="project" value="UniProtKB-KW"/>
</dbReference>
<evidence type="ECO:0000313" key="3">
    <source>
        <dbReference type="EMBL" id="MFD1031871.1"/>
    </source>
</evidence>
<dbReference type="EC" id="2.4.-.-" evidence="3"/>
<dbReference type="PANTHER" id="PTHR45947:SF15">
    <property type="entry name" value="TEICHURONIC ACID BIOSYNTHESIS GLYCOSYLTRANSFERASE TUAC-RELATED"/>
    <property type="match status" value="1"/>
</dbReference>
<reference evidence="4" key="1">
    <citation type="journal article" date="2019" name="Int. J. Syst. Evol. Microbiol.">
        <title>The Global Catalogue of Microorganisms (GCM) 10K type strain sequencing project: providing services to taxonomists for standard genome sequencing and annotation.</title>
        <authorList>
            <consortium name="The Broad Institute Genomics Platform"/>
            <consortium name="The Broad Institute Genome Sequencing Center for Infectious Disease"/>
            <person name="Wu L."/>
            <person name="Ma J."/>
        </authorList>
    </citation>
    <scope>NUCLEOTIDE SEQUENCE [LARGE SCALE GENOMIC DNA]</scope>
    <source>
        <strain evidence="4">CCUG 56756</strain>
    </source>
</reference>
<dbReference type="PANTHER" id="PTHR45947">
    <property type="entry name" value="SULFOQUINOVOSYL TRANSFERASE SQD2"/>
    <property type="match status" value="1"/>
</dbReference>
<name>A0ABW3LDQ1_9BACL</name>
<keyword evidence="4" id="KW-1185">Reference proteome</keyword>
<dbReference type="SUPFAM" id="SSF53756">
    <property type="entry name" value="UDP-Glycosyltransferase/glycogen phosphorylase"/>
    <property type="match status" value="1"/>
</dbReference>
<dbReference type="Pfam" id="PF13439">
    <property type="entry name" value="Glyco_transf_4"/>
    <property type="match status" value="1"/>
</dbReference>
<proteinExistence type="predicted"/>
<dbReference type="InterPro" id="IPR001296">
    <property type="entry name" value="Glyco_trans_1"/>
</dbReference>